<gene>
    <name evidence="2" type="ORF">EGI31_02730</name>
</gene>
<organism evidence="2 3">
    <name type="scientific">Lacihabitans soyangensis</name>
    <dbReference type="NCBI Taxonomy" id="869394"/>
    <lineage>
        <taxon>Bacteria</taxon>
        <taxon>Pseudomonadati</taxon>
        <taxon>Bacteroidota</taxon>
        <taxon>Cytophagia</taxon>
        <taxon>Cytophagales</taxon>
        <taxon>Leadbetterellaceae</taxon>
        <taxon>Lacihabitans</taxon>
    </lineage>
</organism>
<keyword evidence="3" id="KW-1185">Reference proteome</keyword>
<feature type="compositionally biased region" description="Acidic residues" evidence="1">
    <location>
        <begin position="1"/>
        <end position="15"/>
    </location>
</feature>
<protein>
    <submittedName>
        <fullName evidence="2">Uncharacterized protein</fullName>
    </submittedName>
</protein>
<dbReference type="AlphaFoldDB" id="A0AAE3H055"/>
<dbReference type="RefSeq" id="WP_255035598.1">
    <property type="nucleotide sequence ID" value="NZ_RJUF01000003.1"/>
</dbReference>
<evidence type="ECO:0000313" key="2">
    <source>
        <dbReference type="EMBL" id="MCP9761855.1"/>
    </source>
</evidence>
<reference evidence="2 3" key="1">
    <citation type="submission" date="2018-11" db="EMBL/GenBank/DDBJ databases">
        <title>Novel bacteria species description.</title>
        <authorList>
            <person name="Han J.-H."/>
        </authorList>
    </citation>
    <scope>NUCLEOTIDE SEQUENCE [LARGE SCALE GENOMIC DNA]</scope>
    <source>
        <strain evidence="2 3">KCTC23259</strain>
    </source>
</reference>
<evidence type="ECO:0000256" key="1">
    <source>
        <dbReference type="SAM" id="MobiDB-lite"/>
    </source>
</evidence>
<dbReference type="Proteomes" id="UP001204144">
    <property type="component" value="Unassembled WGS sequence"/>
</dbReference>
<comment type="caution">
    <text evidence="2">The sequence shown here is derived from an EMBL/GenBank/DDBJ whole genome shotgun (WGS) entry which is preliminary data.</text>
</comment>
<accession>A0AAE3H055</accession>
<evidence type="ECO:0000313" key="3">
    <source>
        <dbReference type="Proteomes" id="UP001204144"/>
    </source>
</evidence>
<name>A0AAE3H055_9BACT</name>
<feature type="region of interest" description="Disordered" evidence="1">
    <location>
        <begin position="1"/>
        <end position="22"/>
    </location>
</feature>
<proteinExistence type="predicted"/>
<dbReference type="EMBL" id="RJUF01000003">
    <property type="protein sequence ID" value="MCP9761855.1"/>
    <property type="molecule type" value="Genomic_DNA"/>
</dbReference>
<sequence>MDFDDDDDDFESDEEFERKRAEERKRVANLPITKKGNEIFETISSLVATIDSEKDKFRYQETLFEDIAIINAKIRGAEAGDLYTLRMENAVLIKVHARSIITITSGLKMMNLGYEEHLNLLREEMEEFRILFVDWVNSFDKSNDIPDDWGLFYS</sequence>